<feature type="compositionally biased region" description="Acidic residues" evidence="5">
    <location>
        <begin position="767"/>
        <end position="778"/>
    </location>
</feature>
<dbReference type="STRING" id="69293.ENSGACP00000024169"/>
<dbReference type="GeneID" id="120818013"/>
<feature type="compositionally biased region" description="Polar residues" evidence="5">
    <location>
        <begin position="96"/>
        <end position="112"/>
    </location>
</feature>
<dbReference type="Proteomes" id="UP000007635">
    <property type="component" value="Chromosome IV"/>
</dbReference>
<reference evidence="7" key="2">
    <citation type="submission" date="2025-08" db="UniProtKB">
        <authorList>
            <consortium name="Ensembl"/>
        </authorList>
    </citation>
    <scope>IDENTIFICATION</scope>
</reference>
<feature type="compositionally biased region" description="Polar residues" evidence="5">
    <location>
        <begin position="26"/>
        <end position="36"/>
    </location>
</feature>
<evidence type="ECO:0000256" key="1">
    <source>
        <dbReference type="ARBA" id="ARBA00022723"/>
    </source>
</evidence>
<proteinExistence type="predicted"/>
<accession>G3Q2S0</accession>
<feature type="compositionally biased region" description="Polar residues" evidence="5">
    <location>
        <begin position="662"/>
        <end position="684"/>
    </location>
</feature>
<dbReference type="Gene3D" id="2.10.110.10">
    <property type="entry name" value="Cysteine Rich Protein"/>
    <property type="match status" value="1"/>
</dbReference>
<dbReference type="CTD" id="7739"/>
<dbReference type="AlphaFoldDB" id="G3Q2S0"/>
<dbReference type="GeneTree" id="ENSGT00530000063872"/>
<keyword evidence="2 4" id="KW-0862">Zinc</keyword>
<dbReference type="CDD" id="cd08368">
    <property type="entry name" value="LIM"/>
    <property type="match status" value="1"/>
</dbReference>
<feature type="region of interest" description="Disordered" evidence="5">
    <location>
        <begin position="764"/>
        <end position="787"/>
    </location>
</feature>
<dbReference type="OMA" id="INTITAK"/>
<evidence type="ECO:0000313" key="8">
    <source>
        <dbReference type="Proteomes" id="UP000007635"/>
    </source>
</evidence>
<feature type="region of interest" description="Disordered" evidence="5">
    <location>
        <begin position="614"/>
        <end position="684"/>
    </location>
</feature>
<keyword evidence="3 4" id="KW-0440">LIM domain</keyword>
<keyword evidence="8" id="KW-1185">Reference proteome</keyword>
<feature type="compositionally biased region" description="Low complexity" evidence="5">
    <location>
        <begin position="222"/>
        <end position="241"/>
    </location>
</feature>
<dbReference type="Pfam" id="PF00412">
    <property type="entry name" value="LIM"/>
    <property type="match status" value="1"/>
</dbReference>
<feature type="region of interest" description="Disordered" evidence="5">
    <location>
        <begin position="177"/>
        <end position="241"/>
    </location>
</feature>
<feature type="region of interest" description="Disordered" evidence="5">
    <location>
        <begin position="704"/>
        <end position="725"/>
    </location>
</feature>
<feature type="region of interest" description="Disordered" evidence="5">
    <location>
        <begin position="441"/>
        <end position="490"/>
    </location>
</feature>
<evidence type="ECO:0000256" key="5">
    <source>
        <dbReference type="SAM" id="MobiDB-lite"/>
    </source>
</evidence>
<feature type="compositionally biased region" description="Low complexity" evidence="5">
    <location>
        <begin position="59"/>
        <end position="71"/>
    </location>
</feature>
<organism evidence="7 8">
    <name type="scientific">Gasterosteus aculeatus aculeatus</name>
    <name type="common">three-spined stickleback</name>
    <dbReference type="NCBI Taxonomy" id="481459"/>
    <lineage>
        <taxon>Eukaryota</taxon>
        <taxon>Metazoa</taxon>
        <taxon>Chordata</taxon>
        <taxon>Craniata</taxon>
        <taxon>Vertebrata</taxon>
        <taxon>Euteleostomi</taxon>
        <taxon>Actinopterygii</taxon>
        <taxon>Neopterygii</taxon>
        <taxon>Teleostei</taxon>
        <taxon>Neoteleostei</taxon>
        <taxon>Acanthomorphata</taxon>
        <taxon>Eupercaria</taxon>
        <taxon>Perciformes</taxon>
        <taxon>Cottioidei</taxon>
        <taxon>Gasterosteales</taxon>
        <taxon>Gasterosteidae</taxon>
        <taxon>Gasterosteus</taxon>
    </lineage>
</organism>
<feature type="compositionally biased region" description="Low complexity" evidence="5">
    <location>
        <begin position="635"/>
        <end position="648"/>
    </location>
</feature>
<feature type="compositionally biased region" description="Polar residues" evidence="5">
    <location>
        <begin position="133"/>
        <end position="142"/>
    </location>
</feature>
<evidence type="ECO:0000313" key="7">
    <source>
        <dbReference type="Ensembl" id="ENSGACP00000024169.2"/>
    </source>
</evidence>
<dbReference type="InParanoid" id="G3Q2S0"/>
<keyword evidence="1 4" id="KW-0479">Metal-binding</keyword>
<evidence type="ECO:0000256" key="4">
    <source>
        <dbReference type="PROSITE-ProRule" id="PRU00125"/>
    </source>
</evidence>
<dbReference type="PROSITE" id="PS00478">
    <property type="entry name" value="LIM_DOMAIN_1"/>
    <property type="match status" value="1"/>
</dbReference>
<feature type="region of interest" description="Disordered" evidence="5">
    <location>
        <begin position="254"/>
        <end position="274"/>
    </location>
</feature>
<dbReference type="Bgee" id="ENSGACG00000018286">
    <property type="expression patterns" value="Expressed in pharyngeal gill and 3 other cell types or tissues"/>
</dbReference>
<evidence type="ECO:0000256" key="2">
    <source>
        <dbReference type="ARBA" id="ARBA00022833"/>
    </source>
</evidence>
<feature type="compositionally biased region" description="Pro residues" evidence="5">
    <location>
        <begin position="445"/>
        <end position="469"/>
    </location>
</feature>
<name>G3Q2S0_GASAC</name>
<dbReference type="Ensembl" id="ENSGACT00000024217.2">
    <property type="protein sequence ID" value="ENSGACP00000024169.2"/>
    <property type="gene ID" value="ENSGACG00000018286.2"/>
</dbReference>
<dbReference type="GO" id="GO:0046872">
    <property type="term" value="F:metal ion binding"/>
    <property type="evidence" value="ECO:0007669"/>
    <property type="project" value="UniProtKB-KW"/>
</dbReference>
<feature type="region of interest" description="Disordered" evidence="5">
    <location>
        <begin position="21"/>
        <end position="81"/>
    </location>
</feature>
<dbReference type="InterPro" id="IPR001781">
    <property type="entry name" value="Znf_LIM"/>
</dbReference>
<evidence type="ECO:0000259" key="6">
    <source>
        <dbReference type="PROSITE" id="PS50023"/>
    </source>
</evidence>
<feature type="compositionally biased region" description="Pro residues" evidence="5">
    <location>
        <begin position="254"/>
        <end position="266"/>
    </location>
</feature>
<feature type="domain" description="LIM zinc-binding" evidence="6">
    <location>
        <begin position="882"/>
        <end position="945"/>
    </location>
</feature>
<reference evidence="7" key="3">
    <citation type="submission" date="2025-09" db="UniProtKB">
        <authorList>
            <consortium name="Ensembl"/>
        </authorList>
    </citation>
    <scope>IDENTIFICATION</scope>
</reference>
<feature type="region of interest" description="Disordered" evidence="5">
    <location>
        <begin position="523"/>
        <end position="601"/>
    </location>
</feature>
<reference evidence="7 8" key="1">
    <citation type="journal article" date="2021" name="G3 (Bethesda)">
        <title>Improved contiguity of the threespine stickleback genome using long-read sequencing.</title>
        <authorList>
            <person name="Nath S."/>
            <person name="Shaw D.E."/>
            <person name="White M.A."/>
        </authorList>
    </citation>
    <scope>NUCLEOTIDE SEQUENCE [LARGE SCALE GENOMIC DNA]</scope>
    <source>
        <strain evidence="7 8">Lake Benthic</strain>
    </source>
</reference>
<dbReference type="PROSITE" id="PS50023">
    <property type="entry name" value="LIM_DOMAIN_2"/>
    <property type="match status" value="1"/>
</dbReference>
<protein>
    <submittedName>
        <fullName evidence="7">Zinc finger protein 185 with LIM domain</fullName>
    </submittedName>
</protein>
<feature type="region of interest" description="Disordered" evidence="5">
    <location>
        <begin position="318"/>
        <end position="394"/>
    </location>
</feature>
<feature type="compositionally biased region" description="Pro residues" evidence="5">
    <location>
        <begin position="379"/>
        <end position="389"/>
    </location>
</feature>
<evidence type="ECO:0000256" key="3">
    <source>
        <dbReference type="ARBA" id="ARBA00023038"/>
    </source>
</evidence>
<feature type="compositionally biased region" description="Low complexity" evidence="5">
    <location>
        <begin position="318"/>
        <end position="333"/>
    </location>
</feature>
<feature type="compositionally biased region" description="Basic and acidic residues" evidence="5">
    <location>
        <begin position="581"/>
        <end position="591"/>
    </location>
</feature>
<dbReference type="InterPro" id="IPR052621">
    <property type="entry name" value="Cell_Prolif/Cornif_Regul"/>
</dbReference>
<sequence length="945" mass="100503">MSKQADKESVFLTTKVRTKLKGDGSWLQQRNEAQGETNEEKPWLAEVRAGRLNGEPVETSPASSPTTSTPPDVKADAERTPASGFLIRGVFTKLESPTLSSTSNGVSQTATQFPKKPSESYKKIAPYTVRPTAGNQEAQLSSEEQEKRTEAASSVLMKSAVRQRSYVLSAAKKYETQDMAPETSLANSSPAFVARRVETVDDDDDESAATPAPASNPPTSPAAPVTSVAAAAPEPKPASVADAAPAALKVVKPAPGPVKDAPPPGPVAVKDPFEDTQPGCTKVAAPAPVLIPECFQAVPTQPEAKASAFSGRVNTPLVDLAPAAPSPASSTPAAPVPSTPVPLTPAPVSPVKTEAKPEFVPKPAPQLRTQESAATPAPASNPPTSPAPPVTSVAVAAAAPEPKPAAPAPVLMPECFQAVPTQPEAKASAFSGRVNTPLVDLAPAAPSPASPTPAAPVPSTPVPRTPAPVSPVKTEAKPEFVPKPAPQLSSGVDTLTNLSNTLITFNSSSTSFVDDAPVLAEEEAGSANSHTTENGDEEEADPELGSREPLTDDLLAFTDGPEESRAEPVPPSPGRWSQDLLKSELNSESKKKTSGPLDLLANDVIPINPEARRLNVQRKEEKRTDETAGDTQSLTETVTITTKTVIITDKSSADPFDPYPIGTTSSNSSSDLLQPESDVSNNSHVLDSHSDLISINTDATSQRTWARTWQTSPPQQENNEESQEALPAAQMLDEETLVRFERKSAENDSPWDRWTSPTVYTLPVTTGEEEEEEEEAESTEYKQTETVTTITTIRERLSEEQPVVDRYETYSRSVTEEDQRVLTPEPEAKRGFVYLKEYVNATELSLHNARDTPDSGSDYVTSSSTSYSYNSPSTYSSGLASSTCNFCGEQVGNDAKITIEHLNINCHPRCFQCGVCKKPMGDLLDSMFLHGGKVHCESCYSEALD</sequence>
<feature type="region of interest" description="Disordered" evidence="5">
    <location>
        <begin position="96"/>
        <end position="156"/>
    </location>
</feature>
<dbReference type="SMART" id="SM00132">
    <property type="entry name" value="LIM"/>
    <property type="match status" value="1"/>
</dbReference>
<dbReference type="RefSeq" id="XP_040030674.1">
    <property type="nucleotide sequence ID" value="XM_040174740.1"/>
</dbReference>
<dbReference type="PANTHER" id="PTHR15468:SF2">
    <property type="entry name" value="ZINC FINGER PROTEIN 185"/>
    <property type="match status" value="1"/>
</dbReference>
<feature type="compositionally biased region" description="Basic and acidic residues" evidence="5">
    <location>
        <begin position="614"/>
        <end position="626"/>
    </location>
</feature>
<dbReference type="PANTHER" id="PTHR15468">
    <property type="entry name" value="ZNF185"/>
    <property type="match status" value="1"/>
</dbReference>
<feature type="compositionally biased region" description="Pro residues" evidence="5">
    <location>
        <begin position="334"/>
        <end position="348"/>
    </location>
</feature>